<comment type="caution">
    <text evidence="1">The sequence shown here is derived from an EMBL/GenBank/DDBJ whole genome shotgun (WGS) entry which is preliminary data.</text>
</comment>
<gene>
    <name evidence="1" type="ORF">GUJ93_ZPchr0008g12319</name>
</gene>
<reference evidence="1" key="1">
    <citation type="journal article" date="2021" name="bioRxiv">
        <title>Whole Genome Assembly and Annotation of Northern Wild Rice, Zizania palustris L., Supports a Whole Genome Duplication in the Zizania Genus.</title>
        <authorList>
            <person name="Haas M."/>
            <person name="Kono T."/>
            <person name="Macchietto M."/>
            <person name="Millas R."/>
            <person name="McGilp L."/>
            <person name="Shao M."/>
            <person name="Duquette J."/>
            <person name="Hirsch C.N."/>
            <person name="Kimball J."/>
        </authorList>
    </citation>
    <scope>NUCLEOTIDE SEQUENCE</scope>
    <source>
        <tissue evidence="1">Fresh leaf tissue</tissue>
    </source>
</reference>
<dbReference type="EMBL" id="JAAALK010000290">
    <property type="protein sequence ID" value="KAG8045377.1"/>
    <property type="molecule type" value="Genomic_DNA"/>
</dbReference>
<keyword evidence="2" id="KW-1185">Reference proteome</keyword>
<reference evidence="1" key="2">
    <citation type="submission" date="2021-02" db="EMBL/GenBank/DDBJ databases">
        <authorList>
            <person name="Kimball J.A."/>
            <person name="Haas M.W."/>
            <person name="Macchietto M."/>
            <person name="Kono T."/>
            <person name="Duquette J."/>
            <person name="Shao M."/>
        </authorList>
    </citation>
    <scope>NUCLEOTIDE SEQUENCE</scope>
    <source>
        <tissue evidence="1">Fresh leaf tissue</tissue>
    </source>
</reference>
<dbReference type="OrthoDB" id="288590at2759"/>
<dbReference type="AlphaFoldDB" id="A0A8J5UVU5"/>
<organism evidence="1 2">
    <name type="scientific">Zizania palustris</name>
    <name type="common">Northern wild rice</name>
    <dbReference type="NCBI Taxonomy" id="103762"/>
    <lineage>
        <taxon>Eukaryota</taxon>
        <taxon>Viridiplantae</taxon>
        <taxon>Streptophyta</taxon>
        <taxon>Embryophyta</taxon>
        <taxon>Tracheophyta</taxon>
        <taxon>Spermatophyta</taxon>
        <taxon>Magnoliopsida</taxon>
        <taxon>Liliopsida</taxon>
        <taxon>Poales</taxon>
        <taxon>Poaceae</taxon>
        <taxon>BOP clade</taxon>
        <taxon>Oryzoideae</taxon>
        <taxon>Oryzeae</taxon>
        <taxon>Zizaniinae</taxon>
        <taxon>Zizania</taxon>
    </lineage>
</organism>
<accession>A0A8J5UVU5</accession>
<sequence>MKHPPSPHWSLEVEGHRLTVTGRLGRITDIATRLRMVIIRKLHLSEEYKKVAQLLMQKKHKKNDDLLQALTNGRLVSIRHRVVVGASKPRLSTIYFAAPPLHARITPLSRVDGGRRRAAPVQALHQSVHPSIQEGAEHKNAAVSDLSASQHPTEHNG</sequence>
<name>A0A8J5UVU5_ZIZPA</name>
<evidence type="ECO:0000313" key="2">
    <source>
        <dbReference type="Proteomes" id="UP000729402"/>
    </source>
</evidence>
<protein>
    <submittedName>
        <fullName evidence="1">Uncharacterized protein</fullName>
    </submittedName>
</protein>
<proteinExistence type="predicted"/>
<dbReference type="Proteomes" id="UP000729402">
    <property type="component" value="Unassembled WGS sequence"/>
</dbReference>
<evidence type="ECO:0000313" key="1">
    <source>
        <dbReference type="EMBL" id="KAG8045377.1"/>
    </source>
</evidence>